<feature type="region of interest" description="Disordered" evidence="2">
    <location>
        <begin position="166"/>
        <end position="302"/>
    </location>
</feature>
<feature type="compositionally biased region" description="Basic and acidic residues" evidence="2">
    <location>
        <begin position="277"/>
        <end position="302"/>
    </location>
</feature>
<keyword evidence="1" id="KW-0802">TPR repeat</keyword>
<organism evidence="4 5">
    <name type="scientific">Autumnicola edwardsiae</name>
    <dbReference type="NCBI Taxonomy" id="3075594"/>
    <lineage>
        <taxon>Bacteria</taxon>
        <taxon>Pseudomonadati</taxon>
        <taxon>Bacteroidota</taxon>
        <taxon>Flavobacteriia</taxon>
        <taxon>Flavobacteriales</taxon>
        <taxon>Flavobacteriaceae</taxon>
        <taxon>Autumnicola</taxon>
    </lineage>
</organism>
<evidence type="ECO:0000256" key="3">
    <source>
        <dbReference type="SAM" id="SignalP"/>
    </source>
</evidence>
<evidence type="ECO:0000256" key="2">
    <source>
        <dbReference type="SAM" id="MobiDB-lite"/>
    </source>
</evidence>
<comment type="caution">
    <text evidence="4">The sequence shown here is derived from an EMBL/GenBank/DDBJ whole genome shotgun (WGS) entry which is preliminary data.</text>
</comment>
<dbReference type="Proteomes" id="UP001248819">
    <property type="component" value="Unassembled WGS sequence"/>
</dbReference>
<dbReference type="InterPro" id="IPR011990">
    <property type="entry name" value="TPR-like_helical_dom_sf"/>
</dbReference>
<dbReference type="PROSITE" id="PS50293">
    <property type="entry name" value="TPR_REGION"/>
    <property type="match status" value="1"/>
</dbReference>
<dbReference type="EMBL" id="JAVRHP010000015">
    <property type="protein sequence ID" value="MDT0649422.1"/>
    <property type="molecule type" value="Genomic_DNA"/>
</dbReference>
<dbReference type="RefSeq" id="WP_311483585.1">
    <property type="nucleotide sequence ID" value="NZ_JAVRHP010000015.1"/>
</dbReference>
<feature type="compositionally biased region" description="Acidic residues" evidence="2">
    <location>
        <begin position="167"/>
        <end position="189"/>
    </location>
</feature>
<feature type="repeat" description="TPR" evidence="1">
    <location>
        <begin position="118"/>
        <end position="151"/>
    </location>
</feature>
<dbReference type="SMART" id="SM00028">
    <property type="entry name" value="TPR"/>
    <property type="match status" value="3"/>
</dbReference>
<accession>A0ABU3CT69</accession>
<reference evidence="4 5" key="1">
    <citation type="submission" date="2023-09" db="EMBL/GenBank/DDBJ databases">
        <authorList>
            <person name="Rey-Velasco X."/>
        </authorList>
    </citation>
    <scope>NUCLEOTIDE SEQUENCE [LARGE SCALE GENOMIC DNA]</scope>
    <source>
        <strain evidence="4 5">F297</strain>
    </source>
</reference>
<protein>
    <submittedName>
        <fullName evidence="4">Tetratricopeptide repeat protein</fullName>
    </submittedName>
</protein>
<dbReference type="InterPro" id="IPR019734">
    <property type="entry name" value="TPR_rpt"/>
</dbReference>
<evidence type="ECO:0000313" key="5">
    <source>
        <dbReference type="Proteomes" id="UP001248819"/>
    </source>
</evidence>
<keyword evidence="5" id="KW-1185">Reference proteome</keyword>
<sequence>MKESGRRIKMMNSLKFKNIAAMFFVVAISCFSMLSAQENPEKTEREVNQYLREAEDAMGENDFASAEASYRKAIAKDPSNTAAKYNLGNLYYNKEKTPEAANRLSQAHEISGSKEEKHRINHNLGNSFMKQKKYQEAVEAYKNALRNNPSDEETRYNLALAKKMLEEEQQNQDQDQDQNQDQDQEENQDQQESQDQQNQDGDGGENENQDSQPKDEGENEDKENQDKGDQEDQDQKEQQDEGGENGEEQEEQPQQQQPAQGQLSPQQIQSLLDAMDNEEKKVQDKINAEKAKGVKVKSEKDW</sequence>
<dbReference type="PROSITE" id="PS50005">
    <property type="entry name" value="TPR"/>
    <property type="match status" value="1"/>
</dbReference>
<dbReference type="Gene3D" id="1.25.40.10">
    <property type="entry name" value="Tetratricopeptide repeat domain"/>
    <property type="match status" value="2"/>
</dbReference>
<evidence type="ECO:0000313" key="4">
    <source>
        <dbReference type="EMBL" id="MDT0649422.1"/>
    </source>
</evidence>
<keyword evidence="3" id="KW-0732">Signal</keyword>
<dbReference type="Pfam" id="PF13414">
    <property type="entry name" value="TPR_11"/>
    <property type="match status" value="1"/>
</dbReference>
<dbReference type="PANTHER" id="PTHR12558">
    <property type="entry name" value="CELL DIVISION CYCLE 16,23,27"/>
    <property type="match status" value="1"/>
</dbReference>
<dbReference type="Pfam" id="PF13432">
    <property type="entry name" value="TPR_16"/>
    <property type="match status" value="1"/>
</dbReference>
<feature type="compositionally biased region" description="Low complexity" evidence="2">
    <location>
        <begin position="190"/>
        <end position="200"/>
    </location>
</feature>
<dbReference type="SUPFAM" id="SSF48452">
    <property type="entry name" value="TPR-like"/>
    <property type="match status" value="1"/>
</dbReference>
<feature type="compositionally biased region" description="Basic and acidic residues" evidence="2">
    <location>
        <begin position="212"/>
        <end position="239"/>
    </location>
</feature>
<proteinExistence type="predicted"/>
<feature type="compositionally biased region" description="Low complexity" evidence="2">
    <location>
        <begin position="252"/>
        <end position="262"/>
    </location>
</feature>
<name>A0ABU3CT69_9FLAO</name>
<evidence type="ECO:0000256" key="1">
    <source>
        <dbReference type="PROSITE-ProRule" id="PRU00339"/>
    </source>
</evidence>
<dbReference type="PROSITE" id="PS51257">
    <property type="entry name" value="PROKAR_LIPOPROTEIN"/>
    <property type="match status" value="1"/>
</dbReference>
<feature type="compositionally biased region" description="Acidic residues" evidence="2">
    <location>
        <begin position="240"/>
        <end position="251"/>
    </location>
</feature>
<dbReference type="PANTHER" id="PTHR12558:SF50">
    <property type="entry name" value="ASSEMBLY CHAPERONE OF RPL4-RELATED"/>
    <property type="match status" value="1"/>
</dbReference>
<feature type="signal peptide" evidence="3">
    <location>
        <begin position="1"/>
        <end position="36"/>
    </location>
</feature>
<gene>
    <name evidence="4" type="ORF">RM529_04660</name>
</gene>
<feature type="chain" id="PRO_5046667811" evidence="3">
    <location>
        <begin position="37"/>
        <end position="302"/>
    </location>
</feature>